<dbReference type="Proteomes" id="UP000036202">
    <property type="component" value="Chromosome"/>
</dbReference>
<accession>A0A0H4KLG9</accession>
<dbReference type="AlphaFoldDB" id="A0A0H4KLG9"/>
<dbReference type="EMBL" id="CP011974">
    <property type="protein sequence ID" value="AKO93686.1"/>
    <property type="molecule type" value="Genomic_DNA"/>
</dbReference>
<dbReference type="PATRIC" id="fig|135735.6.peg.3688"/>
<evidence type="ECO:0000313" key="3">
    <source>
        <dbReference type="EMBL" id="AKO93686.1"/>
    </source>
</evidence>
<reference evidence="3 4" key="1">
    <citation type="journal article" date="2015" name="PLoS ONE">
        <title>Genome Sequence of Bacillus endophyticus and Analysis of Its Companion Mechanism in the Ketogulonigenium vulgare-Bacillus Strain Consortium.</title>
        <authorList>
            <person name="Jia N."/>
            <person name="Du J."/>
            <person name="Ding M.Z."/>
            <person name="Gao F."/>
            <person name="Yuan Y.J."/>
        </authorList>
    </citation>
    <scope>NUCLEOTIDE SEQUENCE [LARGE SCALE GENOMIC DNA]</scope>
    <source>
        <strain evidence="3 4">Hbe603</strain>
    </source>
</reference>
<gene>
    <name evidence="3" type="ORF">BEH_17355</name>
</gene>
<dbReference type="RefSeq" id="WP_046217735.1">
    <property type="nucleotide sequence ID" value="NZ_CP011974.1"/>
</dbReference>
<keyword evidence="1" id="KW-0540">Nuclease</keyword>
<dbReference type="GO" id="GO:0004519">
    <property type="term" value="F:endonuclease activity"/>
    <property type="evidence" value="ECO:0007669"/>
    <property type="project" value="UniProtKB-KW"/>
</dbReference>
<proteinExistence type="predicted"/>
<evidence type="ECO:0000256" key="1">
    <source>
        <dbReference type="ARBA" id="ARBA00022722"/>
    </source>
</evidence>
<keyword evidence="2" id="KW-0378">Hydrolase</keyword>
<evidence type="ECO:0000256" key="2">
    <source>
        <dbReference type="ARBA" id="ARBA00022801"/>
    </source>
</evidence>
<dbReference type="GO" id="GO:0016787">
    <property type="term" value="F:hydrolase activity"/>
    <property type="evidence" value="ECO:0007669"/>
    <property type="project" value="UniProtKB-KW"/>
</dbReference>
<name>A0A0H4KLG9_9BACI</name>
<dbReference type="SUPFAM" id="SSF54060">
    <property type="entry name" value="His-Me finger endonucleases"/>
    <property type="match status" value="1"/>
</dbReference>
<dbReference type="KEGG" id="beo:BEH_17355"/>
<dbReference type="OrthoDB" id="9801679at2"/>
<reference evidence="4" key="2">
    <citation type="submission" date="2015-06" db="EMBL/GenBank/DDBJ databases">
        <title>Genome Sequence of Bacillus endophyticus and Analysis of its Companion Mechanism in the Ketogulonigenium vulgare-Bacillus strain Consortium.</title>
        <authorList>
            <person name="Jia N."/>
            <person name="Du J."/>
            <person name="Ding M.-Z."/>
            <person name="Gao F."/>
            <person name="Yuan Y.-J."/>
        </authorList>
    </citation>
    <scope>NUCLEOTIDE SEQUENCE [LARGE SCALE GENOMIC DNA]</scope>
    <source>
        <strain evidence="4">Hbe603</strain>
    </source>
</reference>
<evidence type="ECO:0000313" key="4">
    <source>
        <dbReference type="Proteomes" id="UP000036202"/>
    </source>
</evidence>
<keyword evidence="3" id="KW-0255">Endonuclease</keyword>
<dbReference type="Pfam" id="PF04231">
    <property type="entry name" value="Endonuclease_1"/>
    <property type="match status" value="1"/>
</dbReference>
<dbReference type="InterPro" id="IPR007346">
    <property type="entry name" value="Endonuclease-I"/>
</dbReference>
<protein>
    <submittedName>
        <fullName evidence="3">Endonuclease I</fullName>
    </submittedName>
</protein>
<sequence length="304" mass="36056">MNRKMEDMDKNVEMNAFIAELKENQRKIEDKNEYYDEAKDREDIQSYYSGVDFEKTGSKELFTKLNDLVTRTHHTKLPYSTETRNYLYSWADLQENGKLKSIYSGQQQNPEEVIKEDYKAFLRREKAYSTLVTNDKRDEKTLEVMKESIEKENKYNCEHVVPQSWFDKGNPMRGDLHHLFACEPKCNSSRSNHPFYDFADYSPEASVKTIRETCGKYEENKFEPESGKGEAARATLYFLLRYPGEIRNYKGEDITMLVKWHRDDEVSLYEKHRNRAIWEKQGNRNPLIDFPQYVSKIDFALGLM</sequence>
<organism evidence="3 4">
    <name type="scientific">Priestia filamentosa</name>
    <dbReference type="NCBI Taxonomy" id="1402861"/>
    <lineage>
        <taxon>Bacteria</taxon>
        <taxon>Bacillati</taxon>
        <taxon>Bacillota</taxon>
        <taxon>Bacilli</taxon>
        <taxon>Bacillales</taxon>
        <taxon>Bacillaceae</taxon>
        <taxon>Priestia</taxon>
    </lineage>
</organism>
<keyword evidence="4" id="KW-1185">Reference proteome</keyword>
<dbReference type="InterPro" id="IPR044925">
    <property type="entry name" value="His-Me_finger_sf"/>
</dbReference>
<dbReference type="PANTHER" id="PTHR33607:SF2">
    <property type="entry name" value="ENDONUCLEASE-1"/>
    <property type="match status" value="1"/>
</dbReference>
<dbReference type="PANTHER" id="PTHR33607">
    <property type="entry name" value="ENDONUCLEASE-1"/>
    <property type="match status" value="1"/>
</dbReference>